<dbReference type="PIRSF" id="PIRSF006060">
    <property type="entry name" value="AA_transporter"/>
    <property type="match status" value="1"/>
</dbReference>
<organism evidence="8 9">
    <name type="scientific">Aspergillus nanangensis</name>
    <dbReference type="NCBI Taxonomy" id="2582783"/>
    <lineage>
        <taxon>Eukaryota</taxon>
        <taxon>Fungi</taxon>
        <taxon>Dikarya</taxon>
        <taxon>Ascomycota</taxon>
        <taxon>Pezizomycotina</taxon>
        <taxon>Eurotiomycetes</taxon>
        <taxon>Eurotiomycetidae</taxon>
        <taxon>Eurotiales</taxon>
        <taxon>Aspergillaceae</taxon>
        <taxon>Aspergillus</taxon>
        <taxon>Aspergillus subgen. Circumdati</taxon>
    </lineage>
</organism>
<evidence type="ECO:0000313" key="9">
    <source>
        <dbReference type="Proteomes" id="UP001194746"/>
    </source>
</evidence>
<keyword evidence="9" id="KW-1185">Reference proteome</keyword>
<name>A0AAD4GTN8_ASPNN</name>
<feature type="transmembrane region" description="Helical" evidence="7">
    <location>
        <begin position="483"/>
        <end position="507"/>
    </location>
</feature>
<dbReference type="PANTHER" id="PTHR45649:SF7">
    <property type="entry name" value="CHOLINE TRANSPORT PROTEIN"/>
    <property type="match status" value="1"/>
</dbReference>
<dbReference type="GO" id="GO:0016020">
    <property type="term" value="C:membrane"/>
    <property type="evidence" value="ECO:0007669"/>
    <property type="project" value="UniProtKB-SubCell"/>
</dbReference>
<reference evidence="8" key="2">
    <citation type="submission" date="2020-02" db="EMBL/GenBank/DDBJ databases">
        <authorList>
            <person name="Gilchrist C.L.M."/>
            <person name="Chooi Y.-H."/>
        </authorList>
    </citation>
    <scope>NUCLEOTIDE SEQUENCE</scope>
    <source>
        <strain evidence="8">MST-FP2251</strain>
    </source>
</reference>
<evidence type="ECO:0000256" key="1">
    <source>
        <dbReference type="ARBA" id="ARBA00004141"/>
    </source>
</evidence>
<feature type="transmembrane region" description="Helical" evidence="7">
    <location>
        <begin position="137"/>
        <end position="166"/>
    </location>
</feature>
<proteinExistence type="predicted"/>
<feature type="transmembrane region" description="Helical" evidence="7">
    <location>
        <begin position="399"/>
        <end position="419"/>
    </location>
</feature>
<comment type="caution">
    <text evidence="8">The sequence shown here is derived from an EMBL/GenBank/DDBJ whole genome shotgun (WGS) entry which is preliminary data.</text>
</comment>
<feature type="transmembrane region" description="Helical" evidence="7">
    <location>
        <begin position="513"/>
        <end position="533"/>
    </location>
</feature>
<feature type="region of interest" description="Disordered" evidence="6">
    <location>
        <begin position="1"/>
        <end position="22"/>
    </location>
</feature>
<sequence length="544" mass="59356">MVSQSDMEDKTPPPPNSDKTMANRTIHKTHEEGTVVDADTSYLISSGYKPQLQRKFSWMQLFSCAFIVTNSWLGVTGGFSTGLTVGGSATVIYGLIIVAVFNVAIIISLSELVSSMPNAGGQYFWAKKLAPPSQSRISAYICGICNLLGGLTGVSSGAVAASYMILGCINLSHPDFDIKAWQAFLIAVVFILLSSLLNFHESVITKSVVLGLWWCLMSCYAITIIPAAVAKEHAGPIFIFNSTENSSGWSSTGMAFLVGMINANYAFGLIDAGVHMAEEIPEPEKNVPKALFMAVGIGFITAWPLACALIDCAVDIDAIAGTSTGVPLLQLFYLSLRNNVAGSIFMQLLVVTSYFWCIAAAQTYQSRICWAFSRDQGLPFSRLWSQVHPRSKVPVNAHILCVCFSIILCILPLASTTAFNRYIKTIIMPTLEASLEELTLTLSLVTGVIIFPYISIIIPVFYSLLPRNKDVPKGPFNLGRWGTVARVFTILYCTTVSVIYCFPYAMPVTAGDMNYISAVIGLVALYAAIDWFMRARKYFDQKDQ</sequence>
<evidence type="ECO:0000313" key="8">
    <source>
        <dbReference type="EMBL" id="KAF9888897.1"/>
    </source>
</evidence>
<evidence type="ECO:0000256" key="3">
    <source>
        <dbReference type="ARBA" id="ARBA00022692"/>
    </source>
</evidence>
<feature type="transmembrane region" description="Helical" evidence="7">
    <location>
        <begin position="291"/>
        <end position="320"/>
    </location>
</feature>
<reference evidence="8" key="1">
    <citation type="journal article" date="2019" name="Beilstein J. Org. Chem.">
        <title>Nanangenines: drimane sesquiterpenoids as the dominant metabolite cohort of a novel Australian fungus, Aspergillus nanangensis.</title>
        <authorList>
            <person name="Lacey H.J."/>
            <person name="Gilchrist C.L.M."/>
            <person name="Crombie A."/>
            <person name="Kalaitzis J.A."/>
            <person name="Vuong D."/>
            <person name="Rutledge P.J."/>
            <person name="Turner P."/>
            <person name="Pitt J.I."/>
            <person name="Lacey E."/>
            <person name="Chooi Y.H."/>
            <person name="Piggott A.M."/>
        </authorList>
    </citation>
    <scope>NUCLEOTIDE SEQUENCE</scope>
    <source>
        <strain evidence="8">MST-FP2251</strain>
    </source>
</reference>
<dbReference type="EMBL" id="VCAU01000042">
    <property type="protein sequence ID" value="KAF9888897.1"/>
    <property type="molecule type" value="Genomic_DNA"/>
</dbReference>
<keyword evidence="3 7" id="KW-0812">Transmembrane</keyword>
<feature type="transmembrane region" description="Helical" evidence="7">
    <location>
        <begin position="439"/>
        <end position="462"/>
    </location>
</feature>
<dbReference type="GO" id="GO:0022857">
    <property type="term" value="F:transmembrane transporter activity"/>
    <property type="evidence" value="ECO:0007669"/>
    <property type="project" value="InterPro"/>
</dbReference>
<feature type="transmembrane region" description="Helical" evidence="7">
    <location>
        <begin position="340"/>
        <end position="361"/>
    </location>
</feature>
<comment type="subcellular location">
    <subcellularLocation>
        <location evidence="1">Membrane</location>
        <topology evidence="1">Multi-pass membrane protein</topology>
    </subcellularLocation>
</comment>
<feature type="transmembrane region" description="Helical" evidence="7">
    <location>
        <begin position="209"/>
        <end position="229"/>
    </location>
</feature>
<feature type="transmembrane region" description="Helical" evidence="7">
    <location>
        <begin position="91"/>
        <end position="116"/>
    </location>
</feature>
<dbReference type="InterPro" id="IPR002293">
    <property type="entry name" value="AA/rel_permease1"/>
</dbReference>
<evidence type="ECO:0000256" key="6">
    <source>
        <dbReference type="SAM" id="MobiDB-lite"/>
    </source>
</evidence>
<evidence type="ECO:0000256" key="2">
    <source>
        <dbReference type="ARBA" id="ARBA00022448"/>
    </source>
</evidence>
<dbReference type="Gene3D" id="1.20.1740.10">
    <property type="entry name" value="Amino acid/polyamine transporter I"/>
    <property type="match status" value="1"/>
</dbReference>
<accession>A0AAD4GTN8</accession>
<gene>
    <name evidence="8" type="ORF">FE257_008267</name>
</gene>
<feature type="transmembrane region" description="Helical" evidence="7">
    <location>
        <begin position="58"/>
        <end position="79"/>
    </location>
</feature>
<keyword evidence="4 7" id="KW-1133">Transmembrane helix</keyword>
<dbReference type="Proteomes" id="UP001194746">
    <property type="component" value="Unassembled WGS sequence"/>
</dbReference>
<dbReference type="Pfam" id="PF13520">
    <property type="entry name" value="AA_permease_2"/>
    <property type="match status" value="1"/>
</dbReference>
<evidence type="ECO:0000256" key="4">
    <source>
        <dbReference type="ARBA" id="ARBA00022989"/>
    </source>
</evidence>
<keyword evidence="5 7" id="KW-0472">Membrane</keyword>
<feature type="transmembrane region" description="Helical" evidence="7">
    <location>
        <begin position="178"/>
        <end position="197"/>
    </location>
</feature>
<evidence type="ECO:0000256" key="5">
    <source>
        <dbReference type="ARBA" id="ARBA00023136"/>
    </source>
</evidence>
<dbReference type="AlphaFoldDB" id="A0AAD4GTN8"/>
<feature type="transmembrane region" description="Helical" evidence="7">
    <location>
        <begin position="249"/>
        <end position="270"/>
    </location>
</feature>
<dbReference type="PANTHER" id="PTHR45649">
    <property type="entry name" value="AMINO-ACID PERMEASE BAT1"/>
    <property type="match status" value="1"/>
</dbReference>
<protein>
    <submittedName>
        <fullName evidence="8">Uncharacterized protein</fullName>
    </submittedName>
</protein>
<keyword evidence="2" id="KW-0813">Transport</keyword>
<evidence type="ECO:0000256" key="7">
    <source>
        <dbReference type="SAM" id="Phobius"/>
    </source>
</evidence>